<name>A0A1G2R4A9_9BACT</name>
<proteinExistence type="predicted"/>
<organism evidence="1 2">
    <name type="scientific">Candidatus Wildermuthbacteria bacterium RIFCSPHIGHO2_02_FULL_47_17</name>
    <dbReference type="NCBI Taxonomy" id="1802452"/>
    <lineage>
        <taxon>Bacteria</taxon>
        <taxon>Candidatus Wildermuthiibacteriota</taxon>
    </lineage>
</organism>
<protein>
    <recommendedName>
        <fullName evidence="3">CARDB domain-containing protein</fullName>
    </recommendedName>
</protein>
<comment type="caution">
    <text evidence="1">The sequence shown here is derived from an EMBL/GenBank/DDBJ whole genome shotgun (WGS) entry which is preliminary data.</text>
</comment>
<evidence type="ECO:0000313" key="2">
    <source>
        <dbReference type="Proteomes" id="UP000179258"/>
    </source>
</evidence>
<gene>
    <name evidence="1" type="ORF">A3D59_01380</name>
</gene>
<evidence type="ECO:0008006" key="3">
    <source>
        <dbReference type="Google" id="ProtNLM"/>
    </source>
</evidence>
<dbReference type="Proteomes" id="UP000179258">
    <property type="component" value="Unassembled WGS sequence"/>
</dbReference>
<dbReference type="AlphaFoldDB" id="A0A1G2R4A9"/>
<evidence type="ECO:0000313" key="1">
    <source>
        <dbReference type="EMBL" id="OHA67398.1"/>
    </source>
</evidence>
<accession>A0A1G2R4A9</accession>
<dbReference type="EMBL" id="MHTX01000041">
    <property type="protein sequence ID" value="OHA67398.1"/>
    <property type="molecule type" value="Genomic_DNA"/>
</dbReference>
<reference evidence="1 2" key="1">
    <citation type="journal article" date="2016" name="Nat. Commun.">
        <title>Thousands of microbial genomes shed light on interconnected biogeochemical processes in an aquifer system.</title>
        <authorList>
            <person name="Anantharaman K."/>
            <person name="Brown C.T."/>
            <person name="Hug L.A."/>
            <person name="Sharon I."/>
            <person name="Castelle C.J."/>
            <person name="Probst A.J."/>
            <person name="Thomas B.C."/>
            <person name="Singh A."/>
            <person name="Wilkins M.J."/>
            <person name="Karaoz U."/>
            <person name="Brodie E.L."/>
            <person name="Williams K.H."/>
            <person name="Hubbard S.S."/>
            <person name="Banfield J.F."/>
        </authorList>
    </citation>
    <scope>NUCLEOTIDE SEQUENCE [LARGE SCALE GENOMIC DNA]</scope>
</reference>
<sequence>MLSYSPKIHFFLLAVFVLTAVFFPSSVQASFWDMIRAWVTVNPLAADVSAPVEVEVDKVFKVEAKIINKGGEKIENAKGEIFLPEGLVLLKKDPVQEIGIIPGKKTKKISWSVKGERLGYYFISVSASGELKGELISAESIAIKVSVVEKISPSQFEFLKEIFERWFRF</sequence>